<sequence>MIRLEKAGLLYKICQNFAKIDLHPDVVPDRVMSNIYEHLIRRFGAEVNEGAEDFMTPRDIVHRRPHCCLTRMMPCLRPAQV</sequence>
<evidence type="ECO:0000313" key="1">
    <source>
        <dbReference type="EMBL" id="AVI43567.1"/>
    </source>
</evidence>
<keyword evidence="1" id="KW-0614">Plasmid</keyword>
<dbReference type="SUPFAM" id="SSF53335">
    <property type="entry name" value="S-adenosyl-L-methionine-dependent methyltransferases"/>
    <property type="match status" value="1"/>
</dbReference>
<dbReference type="InterPro" id="IPR029063">
    <property type="entry name" value="SAM-dependent_MTases_sf"/>
</dbReference>
<geneLocation type="plasmid" evidence="1">
    <name>pUJ-83KPC</name>
</geneLocation>
<dbReference type="AlphaFoldDB" id="A0A2P1BP83"/>
<accession>A0A2P1BP83</accession>
<reference evidence="1" key="1">
    <citation type="submission" date="2017-12" db="EMBL/GenBank/DDBJ databases">
        <title>Insights into the successfully spreading KPC-encoding IncII plasmids.</title>
        <authorList>
            <person name="Brandt C."/>
            <person name="Pletz M.W."/>
            <person name="Makarewicz O."/>
        </authorList>
    </citation>
    <scope>NUCLEOTIDE SEQUENCE</scope>
    <source>
        <strain evidence="1">St015256/1</strain>
        <plasmid evidence="1">pUJ-83KPC</plasmid>
    </source>
</reference>
<organism evidence="1">
    <name type="scientific">Klebsiella pneumoniae</name>
    <dbReference type="NCBI Taxonomy" id="573"/>
    <lineage>
        <taxon>Bacteria</taxon>
        <taxon>Pseudomonadati</taxon>
        <taxon>Pseudomonadota</taxon>
        <taxon>Gammaproteobacteria</taxon>
        <taxon>Enterobacterales</taxon>
        <taxon>Enterobacteriaceae</taxon>
        <taxon>Klebsiella/Raoultella group</taxon>
        <taxon>Klebsiella</taxon>
        <taxon>Klebsiella pneumoniae complex</taxon>
    </lineage>
</organism>
<proteinExistence type="predicted"/>
<dbReference type="EMBL" id="MG700549">
    <property type="protein sequence ID" value="AVI43567.1"/>
    <property type="molecule type" value="Genomic_DNA"/>
</dbReference>
<protein>
    <submittedName>
        <fullName evidence="1">Uncharacterized protein</fullName>
    </submittedName>
</protein>
<name>A0A2P1BP83_KLEPN</name>